<gene>
    <name evidence="2" type="ORF">A3A08_01095</name>
</gene>
<proteinExistence type="predicted"/>
<evidence type="ECO:0000313" key="2">
    <source>
        <dbReference type="EMBL" id="OGZ22468.1"/>
    </source>
</evidence>
<sequence>MKNIISAFKIVFSETLYIWLALSLGFNLLAIYYFIFSQTTTFKVYFDSNLAYYNWLSIISTVLISFLFGLVLTFLIWLGKNKVSQSPANLGNGLISGFLGAISTGCPVCGAFLISLLGVGGGLAAFPFQGLEIKVISLGLLSFAVFSSAQTISNKDCSTCQPSDKITIKPLLPAFVGFVLLFLVAYLPVISHKYNFSFTFQKKTQTASLTNTIKSSAPNASDILESINPVSGFTLNVAYGNLGPQLLAAGIIDFDKMKALYEQSGQPLTSEQIKILTEGSSEKIKITPETSYFLLNFFWALGLANKNIILDEGAMTKYGADQIGNFASTGGWTLGTKPAMEFYSKFEIIRLNPGQQLILEDFADNSYRPCCSNPVSFPDCNHGMAALALGELMASQGASSDQIFEAYKYFNSFWFPQTYLDVATYFKAAEGKNWSQVDNRIVAGKDFSTPQGWQRVRQWLTAQGLLEKAPSSGGGCGV</sequence>
<dbReference type="EMBL" id="MHMG01000044">
    <property type="protein sequence ID" value="OGZ22468.1"/>
    <property type="molecule type" value="Genomic_DNA"/>
</dbReference>
<feature type="transmembrane region" description="Helical" evidence="1">
    <location>
        <begin position="16"/>
        <end position="35"/>
    </location>
</feature>
<protein>
    <submittedName>
        <fullName evidence="2">Uncharacterized protein</fullName>
    </submittedName>
</protein>
<keyword evidence="1" id="KW-1133">Transmembrane helix</keyword>
<accession>A0A1G2EBC6</accession>
<feature type="transmembrane region" description="Helical" evidence="1">
    <location>
        <begin position="131"/>
        <end position="149"/>
    </location>
</feature>
<dbReference type="Proteomes" id="UP000176406">
    <property type="component" value="Unassembled WGS sequence"/>
</dbReference>
<name>A0A1G2EBC6_9BACT</name>
<keyword evidence="1" id="KW-0812">Transmembrane</keyword>
<evidence type="ECO:0000313" key="3">
    <source>
        <dbReference type="Proteomes" id="UP000176406"/>
    </source>
</evidence>
<reference evidence="2 3" key="1">
    <citation type="journal article" date="2016" name="Nat. Commun.">
        <title>Thousands of microbial genomes shed light on interconnected biogeochemical processes in an aquifer system.</title>
        <authorList>
            <person name="Anantharaman K."/>
            <person name="Brown C.T."/>
            <person name="Hug L.A."/>
            <person name="Sharon I."/>
            <person name="Castelle C.J."/>
            <person name="Probst A.J."/>
            <person name="Thomas B.C."/>
            <person name="Singh A."/>
            <person name="Wilkins M.J."/>
            <person name="Karaoz U."/>
            <person name="Brodie E.L."/>
            <person name="Williams K.H."/>
            <person name="Hubbard S.S."/>
            <person name="Banfield J.F."/>
        </authorList>
    </citation>
    <scope>NUCLEOTIDE SEQUENCE [LARGE SCALE GENOMIC DNA]</scope>
</reference>
<comment type="caution">
    <text evidence="2">The sequence shown here is derived from an EMBL/GenBank/DDBJ whole genome shotgun (WGS) entry which is preliminary data.</text>
</comment>
<feature type="transmembrane region" description="Helical" evidence="1">
    <location>
        <begin position="90"/>
        <end position="119"/>
    </location>
</feature>
<keyword evidence="1" id="KW-0472">Membrane</keyword>
<feature type="transmembrane region" description="Helical" evidence="1">
    <location>
        <begin position="55"/>
        <end position="78"/>
    </location>
</feature>
<feature type="transmembrane region" description="Helical" evidence="1">
    <location>
        <begin position="170"/>
        <end position="189"/>
    </location>
</feature>
<dbReference type="AlphaFoldDB" id="A0A1G2EBC6"/>
<evidence type="ECO:0000256" key="1">
    <source>
        <dbReference type="SAM" id="Phobius"/>
    </source>
</evidence>
<organism evidence="2 3">
    <name type="scientific">Candidatus Nealsonbacteria bacterium RIFCSPLOWO2_01_FULL_41_9</name>
    <dbReference type="NCBI Taxonomy" id="1801671"/>
    <lineage>
        <taxon>Bacteria</taxon>
        <taxon>Candidatus Nealsoniibacteriota</taxon>
    </lineage>
</organism>